<proteinExistence type="predicted"/>
<dbReference type="AlphaFoldDB" id="A0A1X7UTR0"/>
<sequence>MSRFLFLALLVVGFVALSDARVLRRPTFQKSQHIAARTISEAIRKFKVELATHQSKREKRQSANCFIDAQQTTVDPFKSCLATFEAYPNVTSSDVAGFCRNHCPHVILTLFHKLTVDCGSNFVGPVNQTALDYLNQSCYHDPRGRYCINDWNELDSLIPEDDTADFDTCISAYHQGQCSSACKTATKDITSILGCCYYELDASNPGQLIPPSAFTDCGYRKPVKCIR</sequence>
<gene>
    <name evidence="2" type="primary">100633513</name>
</gene>
<accession>A0A1X7UTR0</accession>
<keyword evidence="1" id="KW-0732">Signal</keyword>
<organism evidence="2">
    <name type="scientific">Amphimedon queenslandica</name>
    <name type="common">Sponge</name>
    <dbReference type="NCBI Taxonomy" id="400682"/>
    <lineage>
        <taxon>Eukaryota</taxon>
        <taxon>Metazoa</taxon>
        <taxon>Porifera</taxon>
        <taxon>Demospongiae</taxon>
        <taxon>Heteroscleromorpha</taxon>
        <taxon>Haplosclerida</taxon>
        <taxon>Niphatidae</taxon>
        <taxon>Amphimedon</taxon>
    </lineage>
</organism>
<feature type="signal peptide" evidence="1">
    <location>
        <begin position="1"/>
        <end position="20"/>
    </location>
</feature>
<evidence type="ECO:0000313" key="3">
    <source>
        <dbReference type="Proteomes" id="UP000007879"/>
    </source>
</evidence>
<evidence type="ECO:0000256" key="1">
    <source>
        <dbReference type="SAM" id="SignalP"/>
    </source>
</evidence>
<dbReference type="EnsemblMetazoa" id="Aqu2.1.30909_001">
    <property type="protein sequence ID" value="Aqu2.1.30909_001"/>
    <property type="gene ID" value="Aqu2.1.30909"/>
</dbReference>
<dbReference type="InParanoid" id="A0A1X7UTR0"/>
<reference evidence="3" key="1">
    <citation type="journal article" date="2010" name="Nature">
        <title>The Amphimedon queenslandica genome and the evolution of animal complexity.</title>
        <authorList>
            <person name="Srivastava M."/>
            <person name="Simakov O."/>
            <person name="Chapman J."/>
            <person name="Fahey B."/>
            <person name="Gauthier M.E."/>
            <person name="Mitros T."/>
            <person name="Richards G.S."/>
            <person name="Conaco C."/>
            <person name="Dacre M."/>
            <person name="Hellsten U."/>
            <person name="Larroux C."/>
            <person name="Putnam N.H."/>
            <person name="Stanke M."/>
            <person name="Adamska M."/>
            <person name="Darling A."/>
            <person name="Degnan S.M."/>
            <person name="Oakley T.H."/>
            <person name="Plachetzki D.C."/>
            <person name="Zhai Y."/>
            <person name="Adamski M."/>
            <person name="Calcino A."/>
            <person name="Cummins S.F."/>
            <person name="Goodstein D.M."/>
            <person name="Harris C."/>
            <person name="Jackson D.J."/>
            <person name="Leys S.P."/>
            <person name="Shu S."/>
            <person name="Woodcroft B.J."/>
            <person name="Vervoort M."/>
            <person name="Kosik K.S."/>
            <person name="Manning G."/>
            <person name="Degnan B.M."/>
            <person name="Rokhsar D.S."/>
        </authorList>
    </citation>
    <scope>NUCLEOTIDE SEQUENCE [LARGE SCALE GENOMIC DNA]</scope>
</reference>
<reference evidence="2" key="2">
    <citation type="submission" date="2017-05" db="UniProtKB">
        <authorList>
            <consortium name="EnsemblMetazoa"/>
        </authorList>
    </citation>
    <scope>IDENTIFICATION</scope>
</reference>
<dbReference type="KEGG" id="aqu:100633513"/>
<evidence type="ECO:0008006" key="4">
    <source>
        <dbReference type="Google" id="ProtNLM"/>
    </source>
</evidence>
<evidence type="ECO:0000313" key="2">
    <source>
        <dbReference type="EnsemblMetazoa" id="Aqu2.1.30909_001"/>
    </source>
</evidence>
<keyword evidence="3" id="KW-1185">Reference proteome</keyword>
<dbReference type="EnsemblMetazoa" id="XM_003386815.3">
    <property type="protein sequence ID" value="XP_003386863.1"/>
    <property type="gene ID" value="LOC100633513"/>
</dbReference>
<protein>
    <recommendedName>
        <fullName evidence="4">Secreted protein</fullName>
    </recommendedName>
</protein>
<dbReference type="Proteomes" id="UP000007879">
    <property type="component" value="Unassembled WGS sequence"/>
</dbReference>
<feature type="chain" id="PRO_5010880268" description="Secreted protein" evidence="1">
    <location>
        <begin position="21"/>
        <end position="227"/>
    </location>
</feature>
<name>A0A1X7UTR0_AMPQE</name>